<dbReference type="PANTHER" id="PTHR46133">
    <property type="entry name" value="BHLH TRANSCRIPTION FACTOR"/>
    <property type="match status" value="1"/>
</dbReference>
<keyword evidence="5" id="KW-0175">Coiled coil</keyword>
<evidence type="ECO:0000256" key="3">
    <source>
        <dbReference type="ARBA" id="ARBA00023163"/>
    </source>
</evidence>
<protein>
    <recommendedName>
        <fullName evidence="6">BHLH domain-containing protein</fullName>
    </recommendedName>
</protein>
<keyword evidence="8" id="KW-1185">Reference proteome</keyword>
<comment type="subcellular location">
    <subcellularLocation>
        <location evidence="1">Nucleus</location>
    </subcellularLocation>
</comment>
<dbReference type="InterPro" id="IPR011598">
    <property type="entry name" value="bHLH_dom"/>
</dbReference>
<feature type="domain" description="BHLH" evidence="6">
    <location>
        <begin position="94"/>
        <end position="145"/>
    </location>
</feature>
<dbReference type="AlphaFoldDB" id="A0ABD3S8K8"/>
<dbReference type="EMBL" id="JBJXBP010000007">
    <property type="protein sequence ID" value="KAL3820663.1"/>
    <property type="molecule type" value="Genomic_DNA"/>
</dbReference>
<organism evidence="7 8">
    <name type="scientific">Penstemon smallii</name>
    <dbReference type="NCBI Taxonomy" id="265156"/>
    <lineage>
        <taxon>Eukaryota</taxon>
        <taxon>Viridiplantae</taxon>
        <taxon>Streptophyta</taxon>
        <taxon>Embryophyta</taxon>
        <taxon>Tracheophyta</taxon>
        <taxon>Spermatophyta</taxon>
        <taxon>Magnoliopsida</taxon>
        <taxon>eudicotyledons</taxon>
        <taxon>Gunneridae</taxon>
        <taxon>Pentapetalae</taxon>
        <taxon>asterids</taxon>
        <taxon>lamiids</taxon>
        <taxon>Lamiales</taxon>
        <taxon>Plantaginaceae</taxon>
        <taxon>Cheloneae</taxon>
        <taxon>Penstemon</taxon>
    </lineage>
</organism>
<evidence type="ECO:0000256" key="5">
    <source>
        <dbReference type="SAM" id="Coils"/>
    </source>
</evidence>
<dbReference type="Gene3D" id="4.10.280.10">
    <property type="entry name" value="Helix-loop-helix DNA-binding domain"/>
    <property type="match status" value="1"/>
</dbReference>
<dbReference type="InterPro" id="IPR044818">
    <property type="entry name" value="ILR3-like"/>
</dbReference>
<dbReference type="Proteomes" id="UP001634393">
    <property type="component" value="Unassembled WGS sequence"/>
</dbReference>
<proteinExistence type="predicted"/>
<dbReference type="SUPFAM" id="SSF47459">
    <property type="entry name" value="HLH, helix-loop-helix DNA-binding domain"/>
    <property type="match status" value="1"/>
</dbReference>
<keyword evidence="3" id="KW-0804">Transcription</keyword>
<sequence>MASPPCDNAVSNWDFDCALLDDLPSMDNCFQWAQPQDVLPPPTSLSVEFEDSFLIPDCMKEGSSRKRYVAIVLRIFLFMANHISDLRLRSGACGASDSKAYKEKMRRDKLNDRFQELSCILEPGRPPKTDKAVILSDAVQMVIQLREETQKLKESCNDLHGKITELKTEKNELRDEKLKLKVEKEKLEQQVKALSTPPLGFLPHSTPMHAPFPAPTQTFGSKMMPFVGYPGVPMWQFMPPNSVDTSGDHNLRPPVA</sequence>
<feature type="coiled-coil region" evidence="5">
    <location>
        <begin position="156"/>
        <end position="190"/>
    </location>
</feature>
<comment type="caution">
    <text evidence="7">The sequence shown here is derived from an EMBL/GenBank/DDBJ whole genome shotgun (WGS) entry which is preliminary data.</text>
</comment>
<evidence type="ECO:0000313" key="7">
    <source>
        <dbReference type="EMBL" id="KAL3820663.1"/>
    </source>
</evidence>
<reference evidence="7 8" key="1">
    <citation type="submission" date="2024-12" db="EMBL/GenBank/DDBJ databases">
        <title>The unique morphological basis and parallel evolutionary history of personate flowers in Penstemon.</title>
        <authorList>
            <person name="Depatie T.H."/>
            <person name="Wessinger C.A."/>
        </authorList>
    </citation>
    <scope>NUCLEOTIDE SEQUENCE [LARGE SCALE GENOMIC DNA]</scope>
    <source>
        <strain evidence="7">WTNN_2</strain>
        <tissue evidence="7">Leaf</tissue>
    </source>
</reference>
<dbReference type="Pfam" id="PF00010">
    <property type="entry name" value="HLH"/>
    <property type="match status" value="1"/>
</dbReference>
<dbReference type="PROSITE" id="PS50888">
    <property type="entry name" value="BHLH"/>
    <property type="match status" value="1"/>
</dbReference>
<dbReference type="PANTHER" id="PTHR46133:SF23">
    <property type="entry name" value="TRANSCRIPTION FACTOR ILR3-LIKE"/>
    <property type="match status" value="1"/>
</dbReference>
<dbReference type="CDD" id="cd11446">
    <property type="entry name" value="bHLH_AtILR3_like"/>
    <property type="match status" value="1"/>
</dbReference>
<evidence type="ECO:0000256" key="4">
    <source>
        <dbReference type="ARBA" id="ARBA00023242"/>
    </source>
</evidence>
<evidence type="ECO:0000313" key="8">
    <source>
        <dbReference type="Proteomes" id="UP001634393"/>
    </source>
</evidence>
<gene>
    <name evidence="7" type="ORF">ACJIZ3_006568</name>
</gene>
<name>A0ABD3S8K8_9LAMI</name>
<dbReference type="GO" id="GO:0005634">
    <property type="term" value="C:nucleus"/>
    <property type="evidence" value="ECO:0007669"/>
    <property type="project" value="UniProtKB-SubCell"/>
</dbReference>
<keyword evidence="2" id="KW-0805">Transcription regulation</keyword>
<dbReference type="InterPro" id="IPR036638">
    <property type="entry name" value="HLH_DNA-bd_sf"/>
</dbReference>
<keyword evidence="4" id="KW-0539">Nucleus</keyword>
<evidence type="ECO:0000259" key="6">
    <source>
        <dbReference type="PROSITE" id="PS50888"/>
    </source>
</evidence>
<dbReference type="SMART" id="SM00353">
    <property type="entry name" value="HLH"/>
    <property type="match status" value="1"/>
</dbReference>
<accession>A0ABD3S8K8</accession>
<evidence type="ECO:0000256" key="1">
    <source>
        <dbReference type="ARBA" id="ARBA00004123"/>
    </source>
</evidence>
<evidence type="ECO:0000256" key="2">
    <source>
        <dbReference type="ARBA" id="ARBA00023015"/>
    </source>
</evidence>